<evidence type="ECO:0000313" key="4">
    <source>
        <dbReference type="Proteomes" id="UP000245133"/>
    </source>
</evidence>
<dbReference type="SUPFAM" id="SSF54197">
    <property type="entry name" value="HIT-like"/>
    <property type="match status" value="1"/>
</dbReference>
<evidence type="ECO:0000313" key="3">
    <source>
        <dbReference type="EMBL" id="GBF49301.1"/>
    </source>
</evidence>
<protein>
    <submittedName>
        <fullName evidence="3">Histidine triad domain protein</fullName>
    </submittedName>
</protein>
<evidence type="ECO:0000259" key="2">
    <source>
        <dbReference type="PROSITE" id="PS51084"/>
    </source>
</evidence>
<dbReference type="InterPro" id="IPR011146">
    <property type="entry name" value="HIT-like"/>
</dbReference>
<dbReference type="EMBL" id="BFBB01000002">
    <property type="protein sequence ID" value="GBF49301.1"/>
    <property type="molecule type" value="Genomic_DNA"/>
</dbReference>
<accession>A0A2P2DXD9</accession>
<dbReference type="RefSeq" id="WP_108973938.1">
    <property type="nucleotide sequence ID" value="NZ_BFBB01000002.1"/>
</dbReference>
<dbReference type="AlphaFoldDB" id="A0A2P2DXD9"/>
<feature type="short sequence motif" description="Histidine triad motif" evidence="1">
    <location>
        <begin position="92"/>
        <end position="96"/>
    </location>
</feature>
<dbReference type="Pfam" id="PF01230">
    <property type="entry name" value="HIT"/>
    <property type="match status" value="1"/>
</dbReference>
<gene>
    <name evidence="3" type="ORF">LPTSP4_08110</name>
</gene>
<dbReference type="Gene3D" id="3.30.428.10">
    <property type="entry name" value="HIT-like"/>
    <property type="match status" value="1"/>
</dbReference>
<dbReference type="PROSITE" id="PS51084">
    <property type="entry name" value="HIT_2"/>
    <property type="match status" value="1"/>
</dbReference>
<dbReference type="Proteomes" id="UP000245133">
    <property type="component" value="Unassembled WGS sequence"/>
</dbReference>
<keyword evidence="4" id="KW-1185">Reference proteome</keyword>
<reference evidence="3 4" key="1">
    <citation type="submission" date="2018-02" db="EMBL/GenBank/DDBJ databases">
        <title>Novel Leptospira species isolated from soil and water in Japan.</title>
        <authorList>
            <person name="Nakao R."/>
            <person name="Masuzawa T."/>
        </authorList>
    </citation>
    <scope>NUCLEOTIDE SEQUENCE [LARGE SCALE GENOMIC DNA]</scope>
    <source>
        <strain evidence="3 4">YH101</strain>
    </source>
</reference>
<dbReference type="GO" id="GO:0003824">
    <property type="term" value="F:catalytic activity"/>
    <property type="evidence" value="ECO:0007669"/>
    <property type="project" value="InterPro"/>
</dbReference>
<proteinExistence type="predicted"/>
<dbReference type="OrthoDB" id="9784774at2"/>
<name>A0A2P2DXD9_9LEPT</name>
<comment type="caution">
    <text evidence="3">The sequence shown here is derived from an EMBL/GenBank/DDBJ whole genome shotgun (WGS) entry which is preliminary data.</text>
</comment>
<sequence>MLNCPICESIRNREAVVQESEFWLVRKAPAQKGLDGYLYLECKRHVESWFELTPEEWADFGKGMELGVSQIASEDVRPDKLYLAAIAEKVPHLHIHIVPRYESNEKGIPHLDKALGTGFLPSP</sequence>
<dbReference type="InterPro" id="IPR036265">
    <property type="entry name" value="HIT-like_sf"/>
</dbReference>
<evidence type="ECO:0000256" key="1">
    <source>
        <dbReference type="PROSITE-ProRule" id="PRU00464"/>
    </source>
</evidence>
<feature type="domain" description="HIT" evidence="2">
    <location>
        <begin position="36"/>
        <end position="108"/>
    </location>
</feature>
<organism evidence="3 4">
    <name type="scientific">Leptospira ryugenii</name>
    <dbReference type="NCBI Taxonomy" id="1917863"/>
    <lineage>
        <taxon>Bacteria</taxon>
        <taxon>Pseudomonadati</taxon>
        <taxon>Spirochaetota</taxon>
        <taxon>Spirochaetia</taxon>
        <taxon>Leptospirales</taxon>
        <taxon>Leptospiraceae</taxon>
        <taxon>Leptospira</taxon>
    </lineage>
</organism>